<dbReference type="InterPro" id="IPR022003">
    <property type="entry name" value="RST"/>
</dbReference>
<keyword evidence="4" id="KW-0539">Nucleus</keyword>
<comment type="caution">
    <text evidence="7">The sequence shown here is derived from an EMBL/GenBank/DDBJ whole genome shotgun (WGS) entry which is preliminary data.</text>
</comment>
<reference evidence="7 8" key="1">
    <citation type="journal article" date="2022" name="Nat. Plants">
        <title>Genomes of leafy and leafless Platanthera orchids illuminate the evolution of mycoheterotrophy.</title>
        <authorList>
            <person name="Li M.H."/>
            <person name="Liu K.W."/>
            <person name="Li Z."/>
            <person name="Lu H.C."/>
            <person name="Ye Q.L."/>
            <person name="Zhang D."/>
            <person name="Wang J.Y."/>
            <person name="Li Y.F."/>
            <person name="Zhong Z.M."/>
            <person name="Liu X."/>
            <person name="Yu X."/>
            <person name="Liu D.K."/>
            <person name="Tu X.D."/>
            <person name="Liu B."/>
            <person name="Hao Y."/>
            <person name="Liao X.Y."/>
            <person name="Jiang Y.T."/>
            <person name="Sun W.H."/>
            <person name="Chen J."/>
            <person name="Chen Y.Q."/>
            <person name="Ai Y."/>
            <person name="Zhai J.W."/>
            <person name="Wu S.S."/>
            <person name="Zhou Z."/>
            <person name="Hsiao Y.Y."/>
            <person name="Wu W.L."/>
            <person name="Chen Y.Y."/>
            <person name="Lin Y.F."/>
            <person name="Hsu J.L."/>
            <person name="Li C.Y."/>
            <person name="Wang Z.W."/>
            <person name="Zhao X."/>
            <person name="Zhong W.Y."/>
            <person name="Ma X.K."/>
            <person name="Ma L."/>
            <person name="Huang J."/>
            <person name="Chen G.Z."/>
            <person name="Huang M.Z."/>
            <person name="Huang L."/>
            <person name="Peng D.H."/>
            <person name="Luo Y.B."/>
            <person name="Zou S.Q."/>
            <person name="Chen S.P."/>
            <person name="Lan S."/>
            <person name="Tsai W.C."/>
            <person name="Van de Peer Y."/>
            <person name="Liu Z.J."/>
        </authorList>
    </citation>
    <scope>NUCLEOTIDE SEQUENCE [LARGE SCALE GENOMIC DNA]</scope>
    <source>
        <strain evidence="7">Lor287</strain>
    </source>
</reference>
<accession>A0AAP0G913</accession>
<evidence type="ECO:0000256" key="2">
    <source>
        <dbReference type="ARBA" id="ARBA00022473"/>
    </source>
</evidence>
<keyword evidence="3" id="KW-0346">Stress response</keyword>
<dbReference type="Proteomes" id="UP001418222">
    <property type="component" value="Unassembled WGS sequence"/>
</dbReference>
<evidence type="ECO:0000313" key="7">
    <source>
        <dbReference type="EMBL" id="KAK8945100.1"/>
    </source>
</evidence>
<proteinExistence type="predicted"/>
<evidence type="ECO:0000259" key="6">
    <source>
        <dbReference type="PROSITE" id="PS51879"/>
    </source>
</evidence>
<comment type="subcellular location">
    <subcellularLocation>
        <location evidence="1">Nucleus</location>
    </subcellularLocation>
</comment>
<keyword evidence="8" id="KW-1185">Reference proteome</keyword>
<dbReference type="Pfam" id="PF12174">
    <property type="entry name" value="RST"/>
    <property type="match status" value="1"/>
</dbReference>
<evidence type="ECO:0000259" key="5">
    <source>
        <dbReference type="PROSITE" id="PS51059"/>
    </source>
</evidence>
<gene>
    <name evidence="7" type="primary">RCD1</name>
    <name evidence="7" type="ORF">KSP39_PZI008116</name>
</gene>
<evidence type="ECO:0000256" key="1">
    <source>
        <dbReference type="ARBA" id="ARBA00004123"/>
    </source>
</evidence>
<dbReference type="AlphaFoldDB" id="A0AAP0G913"/>
<organism evidence="7 8">
    <name type="scientific">Platanthera zijinensis</name>
    <dbReference type="NCBI Taxonomy" id="2320716"/>
    <lineage>
        <taxon>Eukaryota</taxon>
        <taxon>Viridiplantae</taxon>
        <taxon>Streptophyta</taxon>
        <taxon>Embryophyta</taxon>
        <taxon>Tracheophyta</taxon>
        <taxon>Spermatophyta</taxon>
        <taxon>Magnoliopsida</taxon>
        <taxon>Liliopsida</taxon>
        <taxon>Asparagales</taxon>
        <taxon>Orchidaceae</taxon>
        <taxon>Orchidoideae</taxon>
        <taxon>Orchideae</taxon>
        <taxon>Orchidinae</taxon>
        <taxon>Platanthera</taxon>
    </lineage>
</organism>
<dbReference type="PROSITE" id="PS51059">
    <property type="entry name" value="PARP_CATALYTIC"/>
    <property type="match status" value="1"/>
</dbReference>
<evidence type="ECO:0000256" key="3">
    <source>
        <dbReference type="ARBA" id="ARBA00023016"/>
    </source>
</evidence>
<dbReference type="GO" id="GO:0005634">
    <property type="term" value="C:nucleus"/>
    <property type="evidence" value="ECO:0007669"/>
    <property type="project" value="UniProtKB-SubCell"/>
</dbReference>
<dbReference type="InterPro" id="IPR044964">
    <property type="entry name" value="RCD1/SRO1-5"/>
</dbReference>
<dbReference type="PROSITE" id="PS51879">
    <property type="entry name" value="RST"/>
    <property type="match status" value="1"/>
</dbReference>
<sequence>MNPKVLGSAKVLQNNINSERVPTCTPNFSDSGRARVVTHYDGEHSRLTSYNMIKTGSISTEKLTVKNYHNFMKSGLPDRLLFYHDSEWKDFCADIIGVVRGEFQAKRAIIEVTYQEQQFLLDFVRMLHIDAKSGLSKPVAWIDEHGKCFFPESYSEFCSSHGFVRRQNAHVTCIPEGIQEVVSQFNSFDSTAESSNSESLKYKQHLTKSGKLVMDNDVMVGDTVGENELCSLIPYRASNSETLENQNAIRADNCQLVSSPVQKLFLSGMSPYVDAKDIMSITKVPIIDDFGDVRFHSFQKQIELTQSLRSYANVRYAWLPTTKSVAEEMMLHATLKEEKPSIDSTYKLGVHLAPANCPIVCAANSDVDENGLSYMMLCRIIMGNVEIICPGSKQFQPSNENFDSGVDDLQTPKHYVIWDMNMHTHIYPEYVLVFKLRSEAREFLSGKESLSIESGVTNATSPIPPLKEENRDPLVISAGQSRSNGQIGGRVPKPTSPWMPFSMLFAAISTKVPAKDMDLVIAHYEEFKKRKINRLDLVNKLRQIIGDKLLVSTIVRLQHKLPPVARQELPLPCSKKLQPKP</sequence>
<dbReference type="Gene3D" id="3.90.228.10">
    <property type="match status" value="1"/>
</dbReference>
<dbReference type="PANTHER" id="PTHR32263">
    <property type="entry name" value="INACTIVE POLY [ADP-RIBOSE] POLYMERASE SRO4-RELATED"/>
    <property type="match status" value="1"/>
</dbReference>
<feature type="domain" description="RST" evidence="6">
    <location>
        <begin position="492"/>
        <end position="563"/>
    </location>
</feature>
<feature type="domain" description="PARP catalytic" evidence="5">
    <location>
        <begin position="233"/>
        <end position="456"/>
    </location>
</feature>
<dbReference type="GO" id="GO:0003950">
    <property type="term" value="F:NAD+ poly-ADP-ribosyltransferase activity"/>
    <property type="evidence" value="ECO:0007669"/>
    <property type="project" value="InterPro"/>
</dbReference>
<dbReference type="EMBL" id="JBBWWQ010000006">
    <property type="protein sequence ID" value="KAK8945100.1"/>
    <property type="molecule type" value="Genomic_DNA"/>
</dbReference>
<keyword evidence="2" id="KW-0217">Developmental protein</keyword>
<dbReference type="PANTHER" id="PTHR32263:SF5">
    <property type="entry name" value="INACTIVE POLY [ADP-RIBOSE] POLYMERASE SRO1-RELATED"/>
    <property type="match status" value="1"/>
</dbReference>
<dbReference type="InterPro" id="IPR057823">
    <property type="entry name" value="WWE_RCD1"/>
</dbReference>
<dbReference type="Pfam" id="PF23467">
    <property type="entry name" value="WWE_5"/>
    <property type="match status" value="1"/>
</dbReference>
<protein>
    <submittedName>
        <fullName evidence="7">Inactive poly [ADP-ribose] polymerase RCD1</fullName>
    </submittedName>
</protein>
<evidence type="ECO:0000313" key="8">
    <source>
        <dbReference type="Proteomes" id="UP001418222"/>
    </source>
</evidence>
<dbReference type="SUPFAM" id="SSF56399">
    <property type="entry name" value="ADP-ribosylation"/>
    <property type="match status" value="1"/>
</dbReference>
<dbReference type="InterPro" id="IPR012317">
    <property type="entry name" value="Poly(ADP-ribose)pol_cat_dom"/>
</dbReference>
<name>A0AAP0G913_9ASPA</name>
<evidence type="ECO:0000256" key="4">
    <source>
        <dbReference type="ARBA" id="ARBA00023242"/>
    </source>
</evidence>